<protein>
    <submittedName>
        <fullName evidence="1">Helix-turn-helix domain-containing protein</fullName>
    </submittedName>
</protein>
<dbReference type="InterPro" id="IPR036390">
    <property type="entry name" value="WH_DNA-bd_sf"/>
</dbReference>
<dbReference type="EMBL" id="JAMQOQ010000002">
    <property type="protein sequence ID" value="MDS0294879.1"/>
    <property type="molecule type" value="Genomic_DNA"/>
</dbReference>
<comment type="caution">
    <text evidence="1">The sequence shown here is derived from an EMBL/GenBank/DDBJ whole genome shotgun (WGS) entry which is preliminary data.</text>
</comment>
<dbReference type="InterPro" id="IPR036388">
    <property type="entry name" value="WH-like_DNA-bd_sf"/>
</dbReference>
<gene>
    <name evidence="1" type="ORF">NDI79_11930</name>
</gene>
<accession>A0ABU2G3S2</accession>
<evidence type="ECO:0000313" key="1">
    <source>
        <dbReference type="EMBL" id="MDS0294879.1"/>
    </source>
</evidence>
<evidence type="ECO:0000313" key="2">
    <source>
        <dbReference type="Proteomes" id="UP001254813"/>
    </source>
</evidence>
<sequence>MDPDTDDLVDALASEDAREILCLADREPMSAQNLQEEVGVSVATVYRHTEDLVDANLLREETEITDDGDHYSTYETRVRSVTLTVDRERFRVDVTVRDDLVDRFSRVWRSLGESRSR</sequence>
<reference evidence="1 2" key="1">
    <citation type="submission" date="2022-06" db="EMBL/GenBank/DDBJ databases">
        <title>Halogeometricum sp. a new haloarchaeum isolate from saline soil.</title>
        <authorList>
            <person name="Strakova D."/>
            <person name="Galisteo C."/>
            <person name="Sanchez-Porro C."/>
            <person name="Ventosa A."/>
        </authorList>
    </citation>
    <scope>NUCLEOTIDE SEQUENCE [LARGE SCALE GENOMIC DNA]</scope>
    <source>
        <strain evidence="2">S3BR25-2</strain>
    </source>
</reference>
<dbReference type="SUPFAM" id="SSF46785">
    <property type="entry name" value="Winged helix' DNA-binding domain"/>
    <property type="match status" value="1"/>
</dbReference>
<proteinExistence type="predicted"/>
<dbReference type="CDD" id="cd00090">
    <property type="entry name" value="HTH_ARSR"/>
    <property type="match status" value="1"/>
</dbReference>
<dbReference type="InterPro" id="IPR011991">
    <property type="entry name" value="ArsR-like_HTH"/>
</dbReference>
<dbReference type="Gene3D" id="1.10.10.10">
    <property type="entry name" value="Winged helix-like DNA-binding domain superfamily/Winged helix DNA-binding domain"/>
    <property type="match status" value="1"/>
</dbReference>
<keyword evidence="2" id="KW-1185">Reference proteome</keyword>
<dbReference type="Pfam" id="PF12840">
    <property type="entry name" value="HTH_20"/>
    <property type="match status" value="1"/>
</dbReference>
<dbReference type="RefSeq" id="WP_310928683.1">
    <property type="nucleotide sequence ID" value="NZ_JAMQOQ010000002.1"/>
</dbReference>
<organism evidence="1 2">
    <name type="scientific">Halogeometricum luteum</name>
    <dbReference type="NCBI Taxonomy" id="2950537"/>
    <lineage>
        <taxon>Archaea</taxon>
        <taxon>Methanobacteriati</taxon>
        <taxon>Methanobacteriota</taxon>
        <taxon>Stenosarchaea group</taxon>
        <taxon>Halobacteria</taxon>
        <taxon>Halobacteriales</taxon>
        <taxon>Haloferacaceae</taxon>
        <taxon>Halogeometricum</taxon>
    </lineage>
</organism>
<name>A0ABU2G3S2_9EURY</name>
<dbReference type="Proteomes" id="UP001254813">
    <property type="component" value="Unassembled WGS sequence"/>
</dbReference>